<evidence type="ECO:0000313" key="1">
    <source>
        <dbReference type="EMBL" id="SEP70336.1"/>
    </source>
</evidence>
<keyword evidence="2" id="KW-1185">Reference proteome</keyword>
<name>A0A1H9A0R8_9GAMM</name>
<dbReference type="AlphaFoldDB" id="A0A1H9A0R8"/>
<dbReference type="STRING" id="489703.SAMN04488038_101235"/>
<proteinExistence type="predicted"/>
<accession>A0A1H9A0R8</accession>
<sequence length="133" mass="14314">MPKRVLMIRRRLQIWLWCLLPFLAAHMLVPAGFMPQFANGHAQLVLCSLHADLQMQTTATPASLRALLSKQQGGAPGSHCLFSQAAAPALAWLPPPAAPLQLLLCGVQPMLVAALPRDCTPTSHRARGPPSTL</sequence>
<evidence type="ECO:0008006" key="3">
    <source>
        <dbReference type="Google" id="ProtNLM"/>
    </source>
</evidence>
<organism evidence="1 2">
    <name type="scientific">Solimonas aquatica</name>
    <dbReference type="NCBI Taxonomy" id="489703"/>
    <lineage>
        <taxon>Bacteria</taxon>
        <taxon>Pseudomonadati</taxon>
        <taxon>Pseudomonadota</taxon>
        <taxon>Gammaproteobacteria</taxon>
        <taxon>Nevskiales</taxon>
        <taxon>Nevskiaceae</taxon>
        <taxon>Solimonas</taxon>
    </lineage>
</organism>
<reference evidence="1 2" key="1">
    <citation type="submission" date="2016-10" db="EMBL/GenBank/DDBJ databases">
        <authorList>
            <person name="de Groot N.N."/>
        </authorList>
    </citation>
    <scope>NUCLEOTIDE SEQUENCE [LARGE SCALE GENOMIC DNA]</scope>
    <source>
        <strain evidence="1 2">DSM 25927</strain>
    </source>
</reference>
<dbReference type="Proteomes" id="UP000199233">
    <property type="component" value="Unassembled WGS sequence"/>
</dbReference>
<protein>
    <recommendedName>
        <fullName evidence="3">DUF2946 domain-containing protein</fullName>
    </recommendedName>
</protein>
<dbReference type="EMBL" id="FOFS01000001">
    <property type="protein sequence ID" value="SEP70336.1"/>
    <property type="molecule type" value="Genomic_DNA"/>
</dbReference>
<evidence type="ECO:0000313" key="2">
    <source>
        <dbReference type="Proteomes" id="UP000199233"/>
    </source>
</evidence>
<gene>
    <name evidence="1" type="ORF">SAMN04488038_101235</name>
</gene>